<evidence type="ECO:0000313" key="2">
    <source>
        <dbReference type="Proteomes" id="UP000250123"/>
    </source>
</evidence>
<protein>
    <recommendedName>
        <fullName evidence="3">DUF5062 domain-containing protein</fullName>
    </recommendedName>
</protein>
<evidence type="ECO:0008006" key="3">
    <source>
        <dbReference type="Google" id="ProtNLM"/>
    </source>
</evidence>
<dbReference type="InterPro" id="IPR038316">
    <property type="entry name" value="DUF5062_sf"/>
</dbReference>
<dbReference type="Pfam" id="PF16691">
    <property type="entry name" value="DUF5062"/>
    <property type="match status" value="1"/>
</dbReference>
<reference evidence="2" key="1">
    <citation type="submission" date="2018-06" db="EMBL/GenBank/DDBJ databases">
        <authorList>
            <person name="Cea G.-C."/>
            <person name="William W."/>
        </authorList>
    </citation>
    <scope>NUCLEOTIDE SEQUENCE [LARGE SCALE GENOMIC DNA]</scope>
    <source>
        <strain evidence="2">DB21MT-2</strain>
    </source>
</reference>
<dbReference type="Gene3D" id="1.20.120.1930">
    <property type="entry name" value="Uncharacterised protein PF16691, DUF5062"/>
    <property type="match status" value="1"/>
</dbReference>
<evidence type="ECO:0000313" key="1">
    <source>
        <dbReference type="EMBL" id="SQH78313.1"/>
    </source>
</evidence>
<gene>
    <name evidence="1" type="ORF">SHEWBE_4353</name>
</gene>
<proteinExistence type="predicted"/>
<dbReference type="OrthoDB" id="8547747at2"/>
<dbReference type="InterPro" id="IPR032036">
    <property type="entry name" value="DUF5062"/>
</dbReference>
<dbReference type="KEGG" id="sbk:SHEWBE_4353"/>
<organism evidence="1 2">
    <name type="scientific">Shewanella benthica</name>
    <dbReference type="NCBI Taxonomy" id="43661"/>
    <lineage>
        <taxon>Bacteria</taxon>
        <taxon>Pseudomonadati</taxon>
        <taxon>Pseudomonadota</taxon>
        <taxon>Gammaproteobacteria</taxon>
        <taxon>Alteromonadales</taxon>
        <taxon>Shewanellaceae</taxon>
        <taxon>Shewanella</taxon>
    </lineage>
</organism>
<dbReference type="RefSeq" id="WP_005496907.1">
    <property type="nucleotide sequence ID" value="NZ_LS483452.1"/>
</dbReference>
<dbReference type="EMBL" id="LS483452">
    <property type="protein sequence ID" value="SQH78313.1"/>
    <property type="molecule type" value="Genomic_DNA"/>
</dbReference>
<name>A0A330MA22_9GAMM</name>
<sequence length="87" mass="9969">MKQGKHDPQLLKLAMEIGVGYAKKRGFDDFGKGISPKDKVECIYRLLVTDKLIQPLAVDKEDGPNMKHKLVLWISRQLPEDHELLNE</sequence>
<dbReference type="AlphaFoldDB" id="A0A330MA22"/>
<accession>A0A330MA22</accession>
<dbReference type="Proteomes" id="UP000250123">
    <property type="component" value="Chromosome SHEWBE"/>
</dbReference>